<dbReference type="NCBIfam" id="TIGR01439">
    <property type="entry name" value="lp_hng_hel_AbrB"/>
    <property type="match status" value="1"/>
</dbReference>
<evidence type="ECO:0000313" key="2">
    <source>
        <dbReference type="EMBL" id="MUH58921.1"/>
    </source>
</evidence>
<name>A0A7K1J2Z9_9BIFI</name>
<dbReference type="InterPro" id="IPR037914">
    <property type="entry name" value="SpoVT-AbrB_sf"/>
</dbReference>
<dbReference type="InterPro" id="IPR007159">
    <property type="entry name" value="SpoVT-AbrB_dom"/>
</dbReference>
<accession>A0A7K1J2Z9</accession>
<dbReference type="RefSeq" id="WP_155587999.1">
    <property type="nucleotide sequence ID" value="NZ_WNLP01000001.1"/>
</dbReference>
<dbReference type="SUPFAM" id="SSF89447">
    <property type="entry name" value="AbrB/MazE/MraZ-like"/>
    <property type="match status" value="1"/>
</dbReference>
<reference evidence="2 3" key="1">
    <citation type="submission" date="2019-09" db="EMBL/GenBank/DDBJ databases">
        <title>Bifidobacterium canis sp. nov., isolated from the digestive tract of German Shepherd dog puppy.</title>
        <authorList>
            <person name="Bunesova V."/>
        </authorList>
    </citation>
    <scope>NUCLEOTIDE SEQUENCE [LARGE SCALE GENOMIC DNA]</scope>
    <source>
        <strain evidence="2 3">GSD1FS</strain>
    </source>
</reference>
<feature type="domain" description="SpoVT-AbrB" evidence="1">
    <location>
        <begin position="8"/>
        <end position="54"/>
    </location>
</feature>
<organism evidence="2 3">
    <name type="scientific">Bifidobacterium canis</name>
    <dbReference type="NCBI Taxonomy" id="2610880"/>
    <lineage>
        <taxon>Bacteria</taxon>
        <taxon>Bacillati</taxon>
        <taxon>Actinomycetota</taxon>
        <taxon>Actinomycetes</taxon>
        <taxon>Bifidobacteriales</taxon>
        <taxon>Bifidobacteriaceae</taxon>
        <taxon>Bifidobacterium</taxon>
    </lineage>
</organism>
<evidence type="ECO:0000313" key="3">
    <source>
        <dbReference type="Proteomes" id="UP000487882"/>
    </source>
</evidence>
<keyword evidence="3" id="KW-1185">Reference proteome</keyword>
<protein>
    <submittedName>
        <fullName evidence="2">Regulator</fullName>
    </submittedName>
</protein>
<comment type="caution">
    <text evidence="2">The sequence shown here is derived from an EMBL/GenBank/DDBJ whole genome shotgun (WGS) entry which is preliminary data.</text>
</comment>
<evidence type="ECO:0000259" key="1">
    <source>
        <dbReference type="SMART" id="SM00966"/>
    </source>
</evidence>
<proteinExistence type="predicted"/>
<dbReference type="Pfam" id="PF04014">
    <property type="entry name" value="MazE_antitoxin"/>
    <property type="match status" value="1"/>
</dbReference>
<dbReference type="SMART" id="SM00966">
    <property type="entry name" value="SpoVT_AbrB"/>
    <property type="match status" value="1"/>
</dbReference>
<sequence>MTTVLDMAKITSKGQITIPVSIRKAIGVHEGDKVLFVQENDGTISLRSSNLEAFHKAQLAFDGAAQEAGINDLDDVVDLIRDMRADKSHESKTPCE</sequence>
<dbReference type="Proteomes" id="UP000487882">
    <property type="component" value="Unassembled WGS sequence"/>
</dbReference>
<dbReference type="AlphaFoldDB" id="A0A7K1J2Z9"/>
<dbReference type="GO" id="GO:0003677">
    <property type="term" value="F:DNA binding"/>
    <property type="evidence" value="ECO:0007669"/>
    <property type="project" value="InterPro"/>
</dbReference>
<dbReference type="EMBL" id="WNLP01000001">
    <property type="protein sequence ID" value="MUH58921.1"/>
    <property type="molecule type" value="Genomic_DNA"/>
</dbReference>
<dbReference type="Gene3D" id="2.10.260.10">
    <property type="match status" value="1"/>
</dbReference>
<gene>
    <name evidence="2" type="ORF">GSD1FS_0217</name>
</gene>